<dbReference type="OrthoDB" id="305738at2759"/>
<evidence type="ECO:0000313" key="3">
    <source>
        <dbReference type="Proteomes" id="UP000692954"/>
    </source>
</evidence>
<dbReference type="EMBL" id="CAJJDN010000043">
    <property type="protein sequence ID" value="CAD8082215.1"/>
    <property type="molecule type" value="Genomic_DNA"/>
</dbReference>
<dbReference type="AlphaFoldDB" id="A0A8S1MZ42"/>
<proteinExistence type="predicted"/>
<name>A0A8S1MZ42_9CILI</name>
<sequence>MQQQKQQEILQEIQEKTTFYKGKVNQFFQNQIFEQDSLKAKIKKSKQNIVKNVNQSRMQEKDQKSKNFKRNKSRKERKQQKLQKMIYKFNNMQIE</sequence>
<feature type="compositionally biased region" description="Basic residues" evidence="1">
    <location>
        <begin position="66"/>
        <end position="81"/>
    </location>
</feature>
<gene>
    <name evidence="2" type="ORF">PSON_ATCC_30995.1.T0430079</name>
</gene>
<dbReference type="Proteomes" id="UP000692954">
    <property type="component" value="Unassembled WGS sequence"/>
</dbReference>
<evidence type="ECO:0000313" key="2">
    <source>
        <dbReference type="EMBL" id="CAD8082215.1"/>
    </source>
</evidence>
<organism evidence="2 3">
    <name type="scientific">Paramecium sonneborni</name>
    <dbReference type="NCBI Taxonomy" id="65129"/>
    <lineage>
        <taxon>Eukaryota</taxon>
        <taxon>Sar</taxon>
        <taxon>Alveolata</taxon>
        <taxon>Ciliophora</taxon>
        <taxon>Intramacronucleata</taxon>
        <taxon>Oligohymenophorea</taxon>
        <taxon>Peniculida</taxon>
        <taxon>Parameciidae</taxon>
        <taxon>Paramecium</taxon>
    </lineage>
</organism>
<keyword evidence="3" id="KW-1185">Reference proteome</keyword>
<comment type="caution">
    <text evidence="2">The sequence shown here is derived from an EMBL/GenBank/DDBJ whole genome shotgun (WGS) entry which is preliminary data.</text>
</comment>
<feature type="region of interest" description="Disordered" evidence="1">
    <location>
        <begin position="50"/>
        <end position="82"/>
    </location>
</feature>
<reference evidence="2" key="1">
    <citation type="submission" date="2021-01" db="EMBL/GenBank/DDBJ databases">
        <authorList>
            <consortium name="Genoscope - CEA"/>
            <person name="William W."/>
        </authorList>
    </citation>
    <scope>NUCLEOTIDE SEQUENCE</scope>
</reference>
<protein>
    <submittedName>
        <fullName evidence="2">Uncharacterized protein</fullName>
    </submittedName>
</protein>
<accession>A0A8S1MZ42</accession>
<evidence type="ECO:0000256" key="1">
    <source>
        <dbReference type="SAM" id="MobiDB-lite"/>
    </source>
</evidence>